<dbReference type="Proteomes" id="UP000310639">
    <property type="component" value="Chromosome"/>
</dbReference>
<evidence type="ECO:0000256" key="3">
    <source>
        <dbReference type="ARBA" id="ARBA00022598"/>
    </source>
</evidence>
<dbReference type="Gene3D" id="3.40.50.800">
    <property type="entry name" value="Anticodon-binding domain"/>
    <property type="match status" value="1"/>
</dbReference>
<dbReference type="SUPFAM" id="SSF55186">
    <property type="entry name" value="ThrRS/AlaRS common domain"/>
    <property type="match status" value="1"/>
</dbReference>
<comment type="subcellular location">
    <subcellularLocation>
        <location evidence="12">Cytoplasm</location>
    </subcellularLocation>
</comment>
<keyword evidence="6 12" id="KW-0862">Zinc</keyword>
<dbReference type="SUPFAM" id="SSF55681">
    <property type="entry name" value="Class II aaRS and biotin synthetases"/>
    <property type="match status" value="1"/>
</dbReference>
<dbReference type="GO" id="GO:0006435">
    <property type="term" value="P:threonyl-tRNA aminoacylation"/>
    <property type="evidence" value="ECO:0007669"/>
    <property type="project" value="UniProtKB-UniRule"/>
</dbReference>
<dbReference type="Pfam" id="PF07973">
    <property type="entry name" value="tRNA_SAD"/>
    <property type="match status" value="1"/>
</dbReference>
<dbReference type="HAMAP" id="MF_00184">
    <property type="entry name" value="Thr_tRNA_synth"/>
    <property type="match status" value="1"/>
</dbReference>
<dbReference type="InterPro" id="IPR002320">
    <property type="entry name" value="Thr-tRNA-ligase_IIa"/>
</dbReference>
<dbReference type="EC" id="6.1.1.3" evidence="12"/>
<dbReference type="PROSITE" id="PS50862">
    <property type="entry name" value="AA_TRNA_LIGASE_II"/>
    <property type="match status" value="1"/>
</dbReference>
<dbReference type="FunFam" id="3.30.930.10:FF:000002">
    <property type="entry name" value="Threonine--tRNA ligase"/>
    <property type="match status" value="1"/>
</dbReference>
<evidence type="ECO:0000313" key="15">
    <source>
        <dbReference type="Proteomes" id="UP000310639"/>
    </source>
</evidence>
<dbReference type="GO" id="GO:0005737">
    <property type="term" value="C:cytoplasm"/>
    <property type="evidence" value="ECO:0007669"/>
    <property type="project" value="UniProtKB-SubCell"/>
</dbReference>
<dbReference type="NCBIfam" id="TIGR00418">
    <property type="entry name" value="thrS"/>
    <property type="match status" value="1"/>
</dbReference>
<dbReference type="SUPFAM" id="SSF52954">
    <property type="entry name" value="Class II aaRS ABD-related"/>
    <property type="match status" value="1"/>
</dbReference>
<keyword evidence="15" id="KW-1185">Reference proteome</keyword>
<comment type="subunit">
    <text evidence="12">Homodimer.</text>
</comment>
<name>A0A4P9A2F4_9BACT</name>
<dbReference type="InterPro" id="IPR018163">
    <property type="entry name" value="Thr/Ala-tRNA-synth_IIc_edit"/>
</dbReference>
<keyword evidence="8 12" id="KW-0694">RNA-binding</keyword>
<dbReference type="AlphaFoldDB" id="A0A4P9A2F4"/>
<feature type="binding site" evidence="12">
    <location>
        <position position="349"/>
    </location>
    <ligand>
        <name>Zn(2+)</name>
        <dbReference type="ChEBI" id="CHEBI:29105"/>
        <note>catalytic</note>
    </ligand>
</feature>
<reference evidence="14 15" key="1">
    <citation type="submission" date="2019-04" db="EMBL/GenBank/DDBJ databases">
        <title>Saccharibacteria TM7 genomes.</title>
        <authorList>
            <person name="Bor B."/>
            <person name="He X."/>
            <person name="Chen T."/>
            <person name="Dewhirst F.E."/>
        </authorList>
    </citation>
    <scope>NUCLEOTIDE SEQUENCE [LARGE SCALE GENOMIC DNA]</scope>
    <source>
        <strain evidence="14 15">BB001</strain>
    </source>
</reference>
<dbReference type="PRINTS" id="PR01047">
    <property type="entry name" value="TRNASYNTHTHR"/>
</dbReference>
<evidence type="ECO:0000256" key="7">
    <source>
        <dbReference type="ARBA" id="ARBA00022840"/>
    </source>
</evidence>
<keyword evidence="12" id="KW-0963">Cytoplasm</keyword>
<keyword evidence="10 12" id="KW-0030">Aminoacyl-tRNA synthetase</keyword>
<evidence type="ECO:0000256" key="9">
    <source>
        <dbReference type="ARBA" id="ARBA00022917"/>
    </source>
</evidence>
<dbReference type="RefSeq" id="WP_138078457.1">
    <property type="nucleotide sequence ID" value="NZ_CP040004.1"/>
</dbReference>
<dbReference type="GO" id="GO:0000049">
    <property type="term" value="F:tRNA binding"/>
    <property type="evidence" value="ECO:0007669"/>
    <property type="project" value="UniProtKB-KW"/>
</dbReference>
<dbReference type="InterPro" id="IPR006195">
    <property type="entry name" value="aa-tRNA-synth_II"/>
</dbReference>
<comment type="caution">
    <text evidence="12">Lacks conserved residue(s) required for the propagation of feature annotation.</text>
</comment>
<keyword evidence="4 12" id="KW-0479">Metal-binding</keyword>
<dbReference type="OrthoDB" id="9802304at2"/>
<dbReference type="Pfam" id="PF03129">
    <property type="entry name" value="HGTP_anticodon"/>
    <property type="match status" value="1"/>
</dbReference>
<dbReference type="CDD" id="cd00771">
    <property type="entry name" value="ThrRS_core"/>
    <property type="match status" value="1"/>
</dbReference>
<feature type="binding site" evidence="12">
    <location>
        <position position="298"/>
    </location>
    <ligand>
        <name>Zn(2+)</name>
        <dbReference type="ChEBI" id="CHEBI:29105"/>
        <note>catalytic</note>
    </ligand>
</feature>
<comment type="catalytic activity">
    <reaction evidence="11 12">
        <text>tRNA(Thr) + L-threonine + ATP = L-threonyl-tRNA(Thr) + AMP + diphosphate + H(+)</text>
        <dbReference type="Rhea" id="RHEA:24624"/>
        <dbReference type="Rhea" id="RHEA-COMP:9670"/>
        <dbReference type="Rhea" id="RHEA-COMP:9704"/>
        <dbReference type="ChEBI" id="CHEBI:15378"/>
        <dbReference type="ChEBI" id="CHEBI:30616"/>
        <dbReference type="ChEBI" id="CHEBI:33019"/>
        <dbReference type="ChEBI" id="CHEBI:57926"/>
        <dbReference type="ChEBI" id="CHEBI:78442"/>
        <dbReference type="ChEBI" id="CHEBI:78534"/>
        <dbReference type="ChEBI" id="CHEBI:456215"/>
        <dbReference type="EC" id="6.1.1.3"/>
    </reaction>
</comment>
<dbReference type="PANTHER" id="PTHR11451:SF44">
    <property type="entry name" value="THREONINE--TRNA LIGASE, CHLOROPLASTIC_MITOCHONDRIAL 2"/>
    <property type="match status" value="1"/>
</dbReference>
<feature type="binding site" evidence="12">
    <location>
        <position position="476"/>
    </location>
    <ligand>
        <name>Zn(2+)</name>
        <dbReference type="ChEBI" id="CHEBI:29105"/>
        <note>catalytic</note>
    </ligand>
</feature>
<dbReference type="InterPro" id="IPR045864">
    <property type="entry name" value="aa-tRNA-synth_II/BPL/LPL"/>
</dbReference>
<evidence type="ECO:0000256" key="4">
    <source>
        <dbReference type="ARBA" id="ARBA00022723"/>
    </source>
</evidence>
<keyword evidence="5 12" id="KW-0547">Nucleotide-binding</keyword>
<evidence type="ECO:0000256" key="1">
    <source>
        <dbReference type="ARBA" id="ARBA00008226"/>
    </source>
</evidence>
<gene>
    <name evidence="12 14" type="primary">thrS</name>
    <name evidence="14" type="ORF">FBF37_00525</name>
</gene>
<dbReference type="InterPro" id="IPR012947">
    <property type="entry name" value="tRNA_SAD"/>
</dbReference>
<dbReference type="GO" id="GO:0046872">
    <property type="term" value="F:metal ion binding"/>
    <property type="evidence" value="ECO:0007669"/>
    <property type="project" value="UniProtKB-KW"/>
</dbReference>
<protein>
    <recommendedName>
        <fullName evidence="12">Threonine--tRNA ligase</fullName>
        <ecNumber evidence="12">6.1.1.3</ecNumber>
    </recommendedName>
    <alternativeName>
        <fullName evidence="12">Threonyl-tRNA synthetase</fullName>
        <shortName evidence="12">ThrRS</shortName>
    </alternativeName>
</protein>
<dbReference type="Gene3D" id="3.30.980.10">
    <property type="entry name" value="Threonyl-trna Synthetase, Chain A, domain 2"/>
    <property type="match status" value="1"/>
</dbReference>
<evidence type="ECO:0000256" key="11">
    <source>
        <dbReference type="ARBA" id="ARBA00049515"/>
    </source>
</evidence>
<keyword evidence="2 12" id="KW-0820">tRNA-binding</keyword>
<evidence type="ECO:0000259" key="13">
    <source>
        <dbReference type="PROSITE" id="PS50862"/>
    </source>
</evidence>
<evidence type="ECO:0000256" key="8">
    <source>
        <dbReference type="ARBA" id="ARBA00022884"/>
    </source>
</evidence>
<dbReference type="InterPro" id="IPR033728">
    <property type="entry name" value="ThrRS_core"/>
</dbReference>
<dbReference type="Gene3D" id="3.30.930.10">
    <property type="entry name" value="Bira Bifunctional Protein, Domain 2"/>
    <property type="match status" value="1"/>
</dbReference>
<evidence type="ECO:0000256" key="5">
    <source>
        <dbReference type="ARBA" id="ARBA00022741"/>
    </source>
</evidence>
<dbReference type="InterPro" id="IPR004154">
    <property type="entry name" value="Anticodon-bd"/>
</dbReference>
<keyword evidence="9 12" id="KW-0648">Protein biosynthesis</keyword>
<dbReference type="Pfam" id="PF00587">
    <property type="entry name" value="tRNA-synt_2b"/>
    <property type="match status" value="1"/>
</dbReference>
<organism evidence="14 15">
    <name type="scientific">Candidatus Nanosynbacter featherlites</name>
    <dbReference type="NCBI Taxonomy" id="2572088"/>
    <lineage>
        <taxon>Bacteria</taxon>
        <taxon>Candidatus Saccharimonadota</taxon>
        <taxon>Candidatus Saccharimonadia</taxon>
        <taxon>Candidatus Nanosynbacterales</taxon>
        <taxon>Candidatus Nanosynbacteraceae</taxon>
        <taxon>Candidatus Nanosynbacter</taxon>
    </lineage>
</organism>
<evidence type="ECO:0000313" key="14">
    <source>
        <dbReference type="EMBL" id="QCT41967.1"/>
    </source>
</evidence>
<proteinExistence type="inferred from homology"/>
<feature type="domain" description="Aminoacyl-transfer RNA synthetases class-II family profile" evidence="13">
    <location>
        <begin position="234"/>
        <end position="499"/>
    </location>
</feature>
<dbReference type="KEGG" id="nft:FBF37_00525"/>
<dbReference type="EMBL" id="CP040004">
    <property type="protein sequence ID" value="QCT41967.1"/>
    <property type="molecule type" value="Genomic_DNA"/>
</dbReference>
<keyword evidence="7 12" id="KW-0067">ATP-binding</keyword>
<dbReference type="GO" id="GO:0004829">
    <property type="term" value="F:threonine-tRNA ligase activity"/>
    <property type="evidence" value="ECO:0007669"/>
    <property type="project" value="UniProtKB-UniRule"/>
</dbReference>
<dbReference type="GO" id="GO:0005524">
    <property type="term" value="F:ATP binding"/>
    <property type="evidence" value="ECO:0007669"/>
    <property type="project" value="UniProtKB-UniRule"/>
</dbReference>
<dbReference type="InterPro" id="IPR036621">
    <property type="entry name" value="Anticodon-bd_dom_sf"/>
</dbReference>
<evidence type="ECO:0000256" key="6">
    <source>
        <dbReference type="ARBA" id="ARBA00022833"/>
    </source>
</evidence>
<comment type="cofactor">
    <cofactor evidence="12">
        <name>Zn(2+)</name>
        <dbReference type="ChEBI" id="CHEBI:29105"/>
    </cofactor>
    <text evidence="12">Binds 1 zinc ion per subunit.</text>
</comment>
<dbReference type="Gene3D" id="3.30.54.20">
    <property type="match status" value="1"/>
</dbReference>
<evidence type="ECO:0000256" key="2">
    <source>
        <dbReference type="ARBA" id="ARBA00022555"/>
    </source>
</evidence>
<evidence type="ECO:0000256" key="12">
    <source>
        <dbReference type="HAMAP-Rule" id="MF_00184"/>
    </source>
</evidence>
<dbReference type="InterPro" id="IPR002314">
    <property type="entry name" value="aa-tRNA-synt_IIb"/>
</dbReference>
<dbReference type="PANTHER" id="PTHR11451">
    <property type="entry name" value="THREONINE-TRNA LIGASE"/>
    <property type="match status" value="1"/>
</dbReference>
<comment type="similarity">
    <text evidence="1 12">Belongs to the class-II aminoacyl-tRNA synthetase family.</text>
</comment>
<evidence type="ECO:0000256" key="10">
    <source>
        <dbReference type="ARBA" id="ARBA00023146"/>
    </source>
</evidence>
<keyword evidence="3 12" id="KW-0436">Ligase</keyword>
<accession>A0A4P9A2F4</accession>
<sequence>MSEDKLYAMRHSLAHIMAAAVQRLWPDAKFGVGPVVEHGFYYDIDLGETKISEQQFNKIEKIMRRIIAEKQDFVCTKCPIDDAIQWAKDSHQPYKEELLNDLKRAGTTVAKDLDAAEMGTITESDSALDEVSFYTNGSFKDLCRGPHVANTSEIGAFKLMRVAGAYWRGNEKNPQMQRLYGVAFATQEELDEYLKQLELAKQRDHRKLGKELDLYTTSPLVGVGLPLFTPRGTILRDVVAQYSNQLRQRFGFEKVWTPHITKKDLYETSGHWAKFGEELFLVKSQETSDEMALKPMNCPHHTQIFASQPRSYRDMPVRYLETTTDYRDEKTGELGGLNRVRSLTQDDSHVFCRPDQIEQEINNLLSAAQELYGTIDMKLRVRLSYRDDSDAYLGERELWASAQNQLKSAVEKVGLDYFEQEGEAAFYGPKIDFMATDAIGREHQVATVQLDFVQPQRFGLEYTDRDGNFTTPVMIHCALLGSIERFLSVFIEHTGGWFPFWAAPEQVRILTINDTVLDYVDEITTILSGVTLMQPVKYNEVRFITDIRNESIGKKIREATVVKIPTQIIVGPKDKEQRIVSVRTRAGEEQVTIDQLASYIQNV</sequence>
<dbReference type="SMART" id="SM00863">
    <property type="entry name" value="tRNA_SAD"/>
    <property type="match status" value="1"/>
</dbReference>